<feature type="compositionally biased region" description="Basic and acidic residues" evidence="3">
    <location>
        <begin position="564"/>
        <end position="573"/>
    </location>
</feature>
<dbReference type="InterPro" id="IPR003591">
    <property type="entry name" value="Leu-rich_rpt_typical-subtyp"/>
</dbReference>
<dbReference type="Pfam" id="PF13855">
    <property type="entry name" value="LRR_8"/>
    <property type="match status" value="1"/>
</dbReference>
<dbReference type="Gene3D" id="3.80.10.10">
    <property type="entry name" value="Ribonuclease Inhibitor"/>
    <property type="match status" value="1"/>
</dbReference>
<evidence type="ECO:0000313" key="4">
    <source>
        <dbReference type="EMBL" id="TQM19015.1"/>
    </source>
</evidence>
<keyword evidence="5" id="KW-1185">Reference proteome</keyword>
<dbReference type="PROSITE" id="PS51450">
    <property type="entry name" value="LRR"/>
    <property type="match status" value="1"/>
</dbReference>
<dbReference type="AlphaFoldDB" id="A0A543EBS0"/>
<dbReference type="InterPro" id="IPR032675">
    <property type="entry name" value="LRR_dom_sf"/>
</dbReference>
<keyword evidence="1" id="KW-0433">Leucine-rich repeat</keyword>
<evidence type="ECO:0000256" key="2">
    <source>
        <dbReference type="ARBA" id="ARBA00022737"/>
    </source>
</evidence>
<dbReference type="RefSeq" id="WP_142018297.1">
    <property type="nucleotide sequence ID" value="NZ_VFPD01000002.1"/>
</dbReference>
<evidence type="ECO:0000313" key="5">
    <source>
        <dbReference type="Proteomes" id="UP000316437"/>
    </source>
</evidence>
<reference evidence="4 5" key="1">
    <citation type="submission" date="2019-06" db="EMBL/GenBank/DDBJ databases">
        <title>Sorghum-associated microbial communities from plants grown in Nebraska, USA.</title>
        <authorList>
            <person name="Schachtman D."/>
        </authorList>
    </citation>
    <scope>NUCLEOTIDE SEQUENCE [LARGE SCALE GENOMIC DNA]</scope>
    <source>
        <strain evidence="4 5">110</strain>
    </source>
</reference>
<dbReference type="SUPFAM" id="SSF52047">
    <property type="entry name" value="RNI-like"/>
    <property type="match status" value="1"/>
</dbReference>
<dbReference type="EMBL" id="VFPD01000002">
    <property type="protein sequence ID" value="TQM19015.1"/>
    <property type="molecule type" value="Genomic_DNA"/>
</dbReference>
<accession>A0A543EBS0</accession>
<dbReference type="PANTHER" id="PTHR46652">
    <property type="entry name" value="LEUCINE-RICH REPEAT AND IQ DOMAIN-CONTAINING PROTEIN 1-RELATED"/>
    <property type="match status" value="1"/>
</dbReference>
<keyword evidence="2" id="KW-0677">Repeat</keyword>
<feature type="region of interest" description="Disordered" evidence="3">
    <location>
        <begin position="545"/>
        <end position="584"/>
    </location>
</feature>
<evidence type="ECO:0000256" key="3">
    <source>
        <dbReference type="SAM" id="MobiDB-lite"/>
    </source>
</evidence>
<dbReference type="InterPro" id="IPR001611">
    <property type="entry name" value="Leu-rich_rpt"/>
</dbReference>
<organism evidence="4 5">
    <name type="scientific">Chryseobacterium aquifrigidense</name>
    <dbReference type="NCBI Taxonomy" id="558021"/>
    <lineage>
        <taxon>Bacteria</taxon>
        <taxon>Pseudomonadati</taxon>
        <taxon>Bacteroidota</taxon>
        <taxon>Flavobacteriia</taxon>
        <taxon>Flavobacteriales</taxon>
        <taxon>Weeksellaceae</taxon>
        <taxon>Chryseobacterium group</taxon>
        <taxon>Chryseobacterium</taxon>
    </lineage>
</organism>
<sequence length="584" mass="66080">MVTEEQLEEINDRISWVEFGSWETSLDLSGLSIDSETLERVMPEILKIENLTELNLSNNNLTSLPRSISELSNLTRLIATDNKIQDLSDTLDNLGNLESLDFSGNLLSPDSARHLSHIIQTIEDVTEDYEYALSILYPDDDERSEIAKQIEASDLDPAAITSETVFNDNIIQNTVSKSSKNAIKLFLSKAPVHNAYDLNVYGPTVKMLLSQLRDPNIPIEDRNTIQLGITSSLGNCDTPVKEHLMRVKIAELLKSGEKLSEENYLMIERLTLIEATGKLKNLPPNEKIEAVNALVSLVYSRKHIVHVAKESDIHLRFINGENENLTKQRDLPPISINSEYGFTILSPDIIEEFVDLVSARNIGIIHELNEKKLKELTDNYLFSIGLQNDSIAVEREKYIQIYPEDMQKFMENPDISETLFSADMTENENDELMNFPAHQEVLRDLLKNENKEESIKQKYEEFVSEQQSKIQDFVDRKQTPQTLQAEGQGLSTESTFLQTMTNIYRQQEALDAQMAQMAQRVQAAGQGESTENATGNRYHQMASAQIQPHTGESRPIAGSARFRPQAEARREESTPLPGSARRRP</sequence>
<gene>
    <name evidence="4" type="ORF">FB551_3410</name>
</gene>
<dbReference type="PANTHER" id="PTHR46652:SF3">
    <property type="entry name" value="LEUCINE-RICH REPEAT-CONTAINING PROTEIN 9"/>
    <property type="match status" value="1"/>
</dbReference>
<dbReference type="InterPro" id="IPR050836">
    <property type="entry name" value="SDS22/Internalin_LRR"/>
</dbReference>
<protein>
    <submittedName>
        <fullName evidence="4">Leucine rich repeat (LRR) protein</fullName>
    </submittedName>
</protein>
<name>A0A543EBS0_9FLAO</name>
<dbReference type="Proteomes" id="UP000316437">
    <property type="component" value="Unassembled WGS sequence"/>
</dbReference>
<proteinExistence type="predicted"/>
<comment type="caution">
    <text evidence="4">The sequence shown here is derived from an EMBL/GenBank/DDBJ whole genome shotgun (WGS) entry which is preliminary data.</text>
</comment>
<evidence type="ECO:0000256" key="1">
    <source>
        <dbReference type="ARBA" id="ARBA00022614"/>
    </source>
</evidence>
<dbReference type="SMART" id="SM00369">
    <property type="entry name" value="LRR_TYP"/>
    <property type="match status" value="2"/>
</dbReference>